<dbReference type="RefSeq" id="WP_368498563.1">
    <property type="nucleotide sequence ID" value="NZ_CP162511.1"/>
</dbReference>
<feature type="DNA-binding region" description="H-T-H motif" evidence="5">
    <location>
        <begin position="42"/>
        <end position="61"/>
    </location>
</feature>
<dbReference type="PANTHER" id="PTHR30055">
    <property type="entry name" value="HTH-TYPE TRANSCRIPTIONAL REGULATOR RUTR"/>
    <property type="match status" value="1"/>
</dbReference>
<dbReference type="GO" id="GO:0000976">
    <property type="term" value="F:transcription cis-regulatory region binding"/>
    <property type="evidence" value="ECO:0007669"/>
    <property type="project" value="TreeGrafter"/>
</dbReference>
<evidence type="ECO:0000256" key="4">
    <source>
        <dbReference type="ARBA" id="ARBA00023163"/>
    </source>
</evidence>
<feature type="domain" description="HTH tetR-type" evidence="6">
    <location>
        <begin position="19"/>
        <end position="79"/>
    </location>
</feature>
<evidence type="ECO:0000313" key="7">
    <source>
        <dbReference type="EMBL" id="XDI06174.1"/>
    </source>
</evidence>
<evidence type="ECO:0000259" key="6">
    <source>
        <dbReference type="PROSITE" id="PS50977"/>
    </source>
</evidence>
<dbReference type="InterPro" id="IPR036271">
    <property type="entry name" value="Tet_transcr_reg_TetR-rel_C_sf"/>
</dbReference>
<keyword evidence="3 5" id="KW-0238">DNA-binding</keyword>
<dbReference type="AlphaFoldDB" id="A0AB39BIW9"/>
<evidence type="ECO:0000256" key="3">
    <source>
        <dbReference type="ARBA" id="ARBA00023125"/>
    </source>
</evidence>
<accession>A0AB39BIW9</accession>
<dbReference type="PANTHER" id="PTHR30055:SF234">
    <property type="entry name" value="HTH-TYPE TRANSCRIPTIONAL REGULATOR BETI"/>
    <property type="match status" value="1"/>
</dbReference>
<dbReference type="EMBL" id="CP162511">
    <property type="protein sequence ID" value="XDI06174.1"/>
    <property type="molecule type" value="Genomic_DNA"/>
</dbReference>
<organism evidence="7">
    <name type="scientific">Herbiconiux sp. A18JL235</name>
    <dbReference type="NCBI Taxonomy" id="3152363"/>
    <lineage>
        <taxon>Bacteria</taxon>
        <taxon>Bacillati</taxon>
        <taxon>Actinomycetota</taxon>
        <taxon>Actinomycetes</taxon>
        <taxon>Micrococcales</taxon>
        <taxon>Microbacteriaceae</taxon>
        <taxon>Herbiconiux</taxon>
    </lineage>
</organism>
<keyword evidence="2" id="KW-0805">Transcription regulation</keyword>
<evidence type="ECO:0000256" key="1">
    <source>
        <dbReference type="ARBA" id="ARBA00022491"/>
    </source>
</evidence>
<gene>
    <name evidence="7" type="ORF">ABFY20_03510</name>
</gene>
<dbReference type="Pfam" id="PF00440">
    <property type="entry name" value="TetR_N"/>
    <property type="match status" value="1"/>
</dbReference>
<keyword evidence="1" id="KW-0678">Repressor</keyword>
<dbReference type="SUPFAM" id="SSF46689">
    <property type="entry name" value="Homeodomain-like"/>
    <property type="match status" value="1"/>
</dbReference>
<dbReference type="GO" id="GO:0003700">
    <property type="term" value="F:DNA-binding transcription factor activity"/>
    <property type="evidence" value="ECO:0007669"/>
    <property type="project" value="TreeGrafter"/>
</dbReference>
<evidence type="ECO:0000256" key="2">
    <source>
        <dbReference type="ARBA" id="ARBA00023015"/>
    </source>
</evidence>
<dbReference type="PROSITE" id="PS50977">
    <property type="entry name" value="HTH_TETR_2"/>
    <property type="match status" value="1"/>
</dbReference>
<dbReference type="PRINTS" id="PR00455">
    <property type="entry name" value="HTHTETR"/>
</dbReference>
<sequence>MIEGDAMSTGVRGPYGKTPQVRRQIIEAAFEIFSASGYRAATMKDVAMKVGMTPKGLNHHFATKEDLLGAVLELRDEVGASRHVPRSAHPSDALDMILAVLRDDAATPHLIELHISLAAEASQNSHPAHQFYADRYNSLREALCGLFAQARAAGKLRSKLEDHSLAALLIAVMDGLQLQWLYDHDAVEVEPVVRSFLEEVAPDLVRPRSLSAAQK</sequence>
<dbReference type="Gene3D" id="1.10.357.10">
    <property type="entry name" value="Tetracycline Repressor, domain 2"/>
    <property type="match status" value="1"/>
</dbReference>
<dbReference type="SUPFAM" id="SSF48498">
    <property type="entry name" value="Tetracyclin repressor-like, C-terminal domain"/>
    <property type="match status" value="1"/>
</dbReference>
<proteinExistence type="predicted"/>
<dbReference type="InterPro" id="IPR039538">
    <property type="entry name" value="BetI_C"/>
</dbReference>
<dbReference type="Pfam" id="PF13977">
    <property type="entry name" value="TetR_C_6"/>
    <property type="match status" value="1"/>
</dbReference>
<keyword evidence="4" id="KW-0804">Transcription</keyword>
<protein>
    <submittedName>
        <fullName evidence="7">TetR/AcrR family transcriptional regulator</fullName>
    </submittedName>
</protein>
<name>A0AB39BIW9_9MICO</name>
<reference evidence="7" key="1">
    <citation type="submission" date="2024-05" db="EMBL/GenBank/DDBJ databases">
        <title>Herbiconiux sp. A18JL235.</title>
        <authorList>
            <person name="Zhang G."/>
        </authorList>
    </citation>
    <scope>NUCLEOTIDE SEQUENCE</scope>
    <source>
        <strain evidence="7">A18JL235</strain>
    </source>
</reference>
<dbReference type="InterPro" id="IPR001647">
    <property type="entry name" value="HTH_TetR"/>
</dbReference>
<dbReference type="InterPro" id="IPR050109">
    <property type="entry name" value="HTH-type_TetR-like_transc_reg"/>
</dbReference>
<evidence type="ECO:0000256" key="5">
    <source>
        <dbReference type="PROSITE-ProRule" id="PRU00335"/>
    </source>
</evidence>
<dbReference type="InterPro" id="IPR009057">
    <property type="entry name" value="Homeodomain-like_sf"/>
</dbReference>